<feature type="domain" description="HTH tetR-type" evidence="5">
    <location>
        <begin position="12"/>
        <end position="72"/>
    </location>
</feature>
<dbReference type="Proteomes" id="UP000009222">
    <property type="component" value="Chromosome"/>
</dbReference>
<name>F5YCU2_LEAAZ</name>
<keyword evidence="2 4" id="KW-0238">DNA-binding</keyword>
<dbReference type="eggNOG" id="COG1309">
    <property type="taxonomic scope" value="Bacteria"/>
</dbReference>
<dbReference type="InterPro" id="IPR023772">
    <property type="entry name" value="DNA-bd_HTH_TetR-type_CS"/>
</dbReference>
<feature type="DNA-binding region" description="H-T-H motif" evidence="4">
    <location>
        <begin position="35"/>
        <end position="54"/>
    </location>
</feature>
<dbReference type="PROSITE" id="PS50977">
    <property type="entry name" value="HTH_TETR_2"/>
    <property type="match status" value="1"/>
</dbReference>
<dbReference type="EMBL" id="CP001841">
    <property type="protein sequence ID" value="AEF83349.1"/>
    <property type="molecule type" value="Genomic_DNA"/>
</dbReference>
<evidence type="ECO:0000259" key="5">
    <source>
        <dbReference type="PROSITE" id="PS50977"/>
    </source>
</evidence>
<dbReference type="GO" id="GO:0000976">
    <property type="term" value="F:transcription cis-regulatory region binding"/>
    <property type="evidence" value="ECO:0007669"/>
    <property type="project" value="TreeGrafter"/>
</dbReference>
<dbReference type="InterPro" id="IPR001647">
    <property type="entry name" value="HTH_TetR"/>
</dbReference>
<proteinExistence type="predicted"/>
<keyword evidence="1" id="KW-0805">Transcription regulation</keyword>
<dbReference type="RefSeq" id="WP_015711513.1">
    <property type="nucleotide sequence ID" value="NC_015577.1"/>
</dbReference>
<evidence type="ECO:0000313" key="7">
    <source>
        <dbReference type="Proteomes" id="UP000009222"/>
    </source>
</evidence>
<dbReference type="PANTHER" id="PTHR30055">
    <property type="entry name" value="HTH-TYPE TRANSCRIPTIONAL REGULATOR RUTR"/>
    <property type="match status" value="1"/>
</dbReference>
<evidence type="ECO:0000256" key="4">
    <source>
        <dbReference type="PROSITE-ProRule" id="PRU00335"/>
    </source>
</evidence>
<evidence type="ECO:0000313" key="6">
    <source>
        <dbReference type="EMBL" id="AEF83349.1"/>
    </source>
</evidence>
<gene>
    <name evidence="6" type="ordered locus">TREAZ_0434</name>
</gene>
<dbReference type="OrthoDB" id="9814200at2"/>
<organism evidence="6 7">
    <name type="scientific">Leadbettera azotonutricia (strain ATCC BAA-888 / DSM 13862 / ZAS-9)</name>
    <name type="common">Treponema azotonutricium</name>
    <dbReference type="NCBI Taxonomy" id="545695"/>
    <lineage>
        <taxon>Bacteria</taxon>
        <taxon>Pseudomonadati</taxon>
        <taxon>Spirochaetota</taxon>
        <taxon>Spirochaetia</taxon>
        <taxon>Spirochaetales</taxon>
        <taxon>Breznakiellaceae</taxon>
        <taxon>Leadbettera</taxon>
    </lineage>
</organism>
<dbReference type="STRING" id="545695.TREAZ_0434"/>
<dbReference type="InterPro" id="IPR050109">
    <property type="entry name" value="HTH-type_TetR-like_transc_reg"/>
</dbReference>
<dbReference type="SUPFAM" id="SSF46689">
    <property type="entry name" value="Homeodomain-like"/>
    <property type="match status" value="1"/>
</dbReference>
<accession>F5YCU2</accession>
<dbReference type="InParanoid" id="F5YCU2"/>
<keyword evidence="7" id="KW-1185">Reference proteome</keyword>
<protein>
    <submittedName>
        <fullName evidence="6">TetR-family regulator</fullName>
    </submittedName>
</protein>
<dbReference type="AlphaFoldDB" id="F5YCU2"/>
<evidence type="ECO:0000256" key="1">
    <source>
        <dbReference type="ARBA" id="ARBA00023015"/>
    </source>
</evidence>
<sequence length="238" mass="27709">MRKMNRRDKQKAETFIEIMRSAEVLFMEQGYEKTSMRLIAERTGLTKGALYHHFDSKESLLDRMCAEHYRVLGMAAEPLAQDIKLSCFERIRKIREINRDMGMSHITFVSEYLKRRRDEGSVMLRDRLKKYERDFYVALVGPLLKEAREKGECDFAASSDILSVFLCQMDRGVDEEIRRAFAGETRASAETIIMDIMKTYVYALAKILNAGHEKIASLISLEETMRFYSEVLKTKQNS</sequence>
<reference evidence="6 7" key="2">
    <citation type="journal article" date="2011" name="ISME J.">
        <title>RNA-seq reveals cooperative metabolic interactions between two termite-gut spirochete species in co-culture.</title>
        <authorList>
            <person name="Rosenthal A.Z."/>
            <person name="Matson E.G."/>
            <person name="Eldar A."/>
            <person name="Leadbetter J.R."/>
        </authorList>
    </citation>
    <scope>NUCLEOTIDE SEQUENCE [LARGE SCALE GENOMIC DNA]</scope>
    <source>
        <strain evidence="7">ATCC BAA-888 / DSM 13862 / ZAS-9</strain>
    </source>
</reference>
<evidence type="ECO:0000256" key="3">
    <source>
        <dbReference type="ARBA" id="ARBA00023163"/>
    </source>
</evidence>
<dbReference type="PROSITE" id="PS01081">
    <property type="entry name" value="HTH_TETR_1"/>
    <property type="match status" value="1"/>
</dbReference>
<dbReference type="KEGG" id="taz:TREAZ_0434"/>
<reference evidence="7" key="1">
    <citation type="submission" date="2009-12" db="EMBL/GenBank/DDBJ databases">
        <title>Complete sequence of Treponema azotonutricium strain ZAS-9.</title>
        <authorList>
            <person name="Tetu S.G."/>
            <person name="Matson E."/>
            <person name="Ren Q."/>
            <person name="Seshadri R."/>
            <person name="Elbourne L."/>
            <person name="Hassan K.A."/>
            <person name="Durkin A."/>
            <person name="Radune D."/>
            <person name="Mohamoud Y."/>
            <person name="Shay R."/>
            <person name="Jin S."/>
            <person name="Zhang X."/>
            <person name="Lucey K."/>
            <person name="Ballor N.R."/>
            <person name="Ottesen E."/>
            <person name="Rosenthal R."/>
            <person name="Allen A."/>
            <person name="Leadbetter J.R."/>
            <person name="Paulsen I.T."/>
        </authorList>
    </citation>
    <scope>NUCLEOTIDE SEQUENCE [LARGE SCALE GENOMIC DNA]</scope>
    <source>
        <strain evidence="7">ATCC BAA-888 / DSM 13862 / ZAS-9</strain>
    </source>
</reference>
<dbReference type="GO" id="GO:0003700">
    <property type="term" value="F:DNA-binding transcription factor activity"/>
    <property type="evidence" value="ECO:0007669"/>
    <property type="project" value="TreeGrafter"/>
</dbReference>
<evidence type="ECO:0000256" key="2">
    <source>
        <dbReference type="ARBA" id="ARBA00023125"/>
    </source>
</evidence>
<dbReference type="Pfam" id="PF00440">
    <property type="entry name" value="TetR_N"/>
    <property type="match status" value="1"/>
</dbReference>
<dbReference type="Gene3D" id="1.10.357.10">
    <property type="entry name" value="Tetracycline Repressor, domain 2"/>
    <property type="match status" value="1"/>
</dbReference>
<keyword evidence="3" id="KW-0804">Transcription</keyword>
<dbReference type="HOGENOM" id="CLU_1165400_0_0_12"/>
<dbReference type="PANTHER" id="PTHR30055:SF234">
    <property type="entry name" value="HTH-TYPE TRANSCRIPTIONAL REGULATOR BETI"/>
    <property type="match status" value="1"/>
</dbReference>
<dbReference type="InterPro" id="IPR009057">
    <property type="entry name" value="Homeodomain-like_sf"/>
</dbReference>
<dbReference type="PRINTS" id="PR00455">
    <property type="entry name" value="HTHTETR"/>
</dbReference>